<feature type="compositionally biased region" description="Basic residues" evidence="13">
    <location>
        <begin position="569"/>
        <end position="582"/>
    </location>
</feature>
<dbReference type="Pfam" id="PF00076">
    <property type="entry name" value="RRM_1"/>
    <property type="match status" value="1"/>
</dbReference>
<keyword evidence="4" id="KW-0489">Methyltransferase</keyword>
<feature type="region of interest" description="Disordered" evidence="13">
    <location>
        <begin position="551"/>
        <end position="630"/>
    </location>
</feature>
<evidence type="ECO:0000256" key="12">
    <source>
        <dbReference type="ARBA" id="ARBA00049129"/>
    </source>
</evidence>
<evidence type="ECO:0000256" key="4">
    <source>
        <dbReference type="ARBA" id="ARBA00022603"/>
    </source>
</evidence>
<evidence type="ECO:0000256" key="7">
    <source>
        <dbReference type="ARBA" id="ARBA00022853"/>
    </source>
</evidence>
<feature type="compositionally biased region" description="Basic and acidic residues" evidence="13">
    <location>
        <begin position="620"/>
        <end position="629"/>
    </location>
</feature>
<feature type="domain" description="SET" evidence="14">
    <location>
        <begin position="833"/>
        <end position="950"/>
    </location>
</feature>
<keyword evidence="7" id="KW-0156">Chromatin regulator</keyword>
<keyword evidence="17" id="KW-1185">Reference proteome</keyword>
<accession>A0AAD7BS25</accession>
<dbReference type="PANTHER" id="PTHR45814:SF2">
    <property type="entry name" value="HISTONE-LYSINE N-METHYLTRANSFERASE SETD1"/>
    <property type="match status" value="1"/>
</dbReference>
<sequence>RIRGKVGKEVLVRVEGEVITPTDEEGVSEPEPVVVDPRRASDFVRPTGLRPVRTEFTVPSYEHDANSLLAPPTTVLLTGIPPLTPNALLQRHLSTYGTVQHLGRQMDPVTGATLGVAAVRFGTAEAAKKCVEVEDGRKGAFAGWTGGSGKEAEEERRAVMDPDGKVLKALLQEMEDRTKKERDEKKRKEKGEKVPEKVEGVKEKEKMNGNAVGNGNIKGKGKADGPSPPAPPPQAQTLTPKNPVHPSLPLNPLLAANASAGSSPARPTQYEPRIRRGRPVHLSGANAIGAVSMSSGSTPWRGGGPRSGWNLPRRPVNSYRPVSRSPSPTSTEGMMQKRLAEEREAKERERELRRGKDAGAARGKGREKAADIPSRERVRDELLLNGRDYLRLRFESTALSEIKDEEVWKFCDQFSAEKVLRDDLGIYVTFRDVGTARRAERVLHGRMLGNHVVTLVVQPPPLPEATARVRWDDADLVARASELICKELKDYLEKDISDRLVATQLRRIASETQQRRAGGVEGGEMAPAPARRDLKTLSFKKQKKEVETDVLVEEHEEEKEEEQVVVERPKKKRKKEVVKRPRKVAEEEIEVESEDEDPQAEEVWAGRKRSVSEEREEEEPVRKKLKVEPQDVNVKKKKVAEKLPPPVEEVILPDEYEAPAVTDLHVSSSSLSPSPSPSPPPRLPTPPPNVIDEGICEDDEDVYYAKLILSGGELEPTLDTISPPTVSESQPYFRKHITGSARTEGYYKITHAEKVAYVTQYQARATNVEVAAPADEPPQQHVESSRSNRANARRRAQGLEEINQVQRAVALSKGESTANELSFKFNQLQTRKKHLRFARSPIHDWGLYAMEKISRGEMVIEYVGEIIRAQVAEKREKIYERQGIGSSYLFRIDEDLVVDATKKGNLGRLINHSCDPNCTAKIITINGEKKIVIYAKQEIELGDEITYDYHFPFEQDKIPCLCGSVKCRGFLN</sequence>
<dbReference type="InterPro" id="IPR044570">
    <property type="entry name" value="Set1-like"/>
</dbReference>
<dbReference type="GO" id="GO:0032259">
    <property type="term" value="P:methylation"/>
    <property type="evidence" value="ECO:0007669"/>
    <property type="project" value="UniProtKB-KW"/>
</dbReference>
<comment type="subcellular location">
    <subcellularLocation>
        <location evidence="1">Nucleus</location>
    </subcellularLocation>
</comment>
<feature type="domain" description="Post-SET" evidence="15">
    <location>
        <begin position="956"/>
        <end position="972"/>
    </location>
</feature>
<dbReference type="AlphaFoldDB" id="A0AAD7BS25"/>
<evidence type="ECO:0000256" key="8">
    <source>
        <dbReference type="ARBA" id="ARBA00023242"/>
    </source>
</evidence>
<dbReference type="SUPFAM" id="SSF82199">
    <property type="entry name" value="SET domain"/>
    <property type="match status" value="1"/>
</dbReference>
<dbReference type="SMART" id="SM00508">
    <property type="entry name" value="PostSET"/>
    <property type="match status" value="1"/>
</dbReference>
<comment type="catalytic activity">
    <reaction evidence="10">
        <text>L-lysyl(4)-[histone H3] + 3 S-adenosyl-L-methionine = N(6),N(6),N(6)-trimethyl-L-lysyl(4)-[histone H3] + 3 S-adenosyl-L-homocysteine + 3 H(+)</text>
        <dbReference type="Rhea" id="RHEA:60260"/>
        <dbReference type="Rhea" id="RHEA-COMP:15537"/>
        <dbReference type="Rhea" id="RHEA-COMP:15547"/>
        <dbReference type="ChEBI" id="CHEBI:15378"/>
        <dbReference type="ChEBI" id="CHEBI:29969"/>
        <dbReference type="ChEBI" id="CHEBI:57856"/>
        <dbReference type="ChEBI" id="CHEBI:59789"/>
        <dbReference type="ChEBI" id="CHEBI:61961"/>
        <dbReference type="EC" id="2.1.1.354"/>
    </reaction>
</comment>
<dbReference type="EMBL" id="JARKIF010000010">
    <property type="protein sequence ID" value="KAJ7628501.1"/>
    <property type="molecule type" value="Genomic_DNA"/>
</dbReference>
<dbReference type="InterPro" id="IPR024657">
    <property type="entry name" value="COMPASS_Set1_N-SET"/>
</dbReference>
<reference evidence="16" key="1">
    <citation type="submission" date="2023-03" db="EMBL/GenBank/DDBJ databases">
        <title>Massive genome expansion in bonnet fungi (Mycena s.s.) driven by repeated elements and novel gene families across ecological guilds.</title>
        <authorList>
            <consortium name="Lawrence Berkeley National Laboratory"/>
            <person name="Harder C.B."/>
            <person name="Miyauchi S."/>
            <person name="Viragh M."/>
            <person name="Kuo A."/>
            <person name="Thoen E."/>
            <person name="Andreopoulos B."/>
            <person name="Lu D."/>
            <person name="Skrede I."/>
            <person name="Drula E."/>
            <person name="Henrissat B."/>
            <person name="Morin E."/>
            <person name="Kohler A."/>
            <person name="Barry K."/>
            <person name="LaButti K."/>
            <person name="Morin E."/>
            <person name="Salamov A."/>
            <person name="Lipzen A."/>
            <person name="Mereny Z."/>
            <person name="Hegedus B."/>
            <person name="Baldrian P."/>
            <person name="Stursova M."/>
            <person name="Weitz H."/>
            <person name="Taylor A."/>
            <person name="Grigoriev I.V."/>
            <person name="Nagy L.G."/>
            <person name="Martin F."/>
            <person name="Kauserud H."/>
        </authorList>
    </citation>
    <scope>NUCLEOTIDE SEQUENCE</scope>
    <source>
        <strain evidence="16">9284</strain>
    </source>
</reference>
<feature type="compositionally biased region" description="Pro residues" evidence="13">
    <location>
        <begin position="674"/>
        <end position="689"/>
    </location>
</feature>
<feature type="compositionally biased region" description="Acidic residues" evidence="13">
    <location>
        <begin position="551"/>
        <end position="564"/>
    </location>
</feature>
<dbReference type="SUPFAM" id="SSF54928">
    <property type="entry name" value="RNA-binding domain, RBD"/>
    <property type="match status" value="1"/>
</dbReference>
<dbReference type="InterPro" id="IPR046341">
    <property type="entry name" value="SET_dom_sf"/>
</dbReference>
<feature type="compositionally biased region" description="Basic and acidic residues" evidence="13">
    <location>
        <begin position="150"/>
        <end position="166"/>
    </location>
</feature>
<dbReference type="InterPro" id="IPR000504">
    <property type="entry name" value="RRM_dom"/>
</dbReference>
<dbReference type="Pfam" id="PF00856">
    <property type="entry name" value="SET"/>
    <property type="match status" value="1"/>
</dbReference>
<evidence type="ECO:0000256" key="2">
    <source>
        <dbReference type="ARBA" id="ARBA00012182"/>
    </source>
</evidence>
<comment type="catalytic activity">
    <reaction evidence="11">
        <text>N(6)-methyl-L-lysyl(4)-[histone H3] + S-adenosyl-L-methionine = N(6),N(6)-dimethyl-L-lysyl(4)-[histone H3] + S-adenosyl-L-homocysteine + H(+)</text>
        <dbReference type="Rhea" id="RHEA:60268"/>
        <dbReference type="Rhea" id="RHEA-COMP:15540"/>
        <dbReference type="Rhea" id="RHEA-COMP:15543"/>
        <dbReference type="ChEBI" id="CHEBI:15378"/>
        <dbReference type="ChEBI" id="CHEBI:57856"/>
        <dbReference type="ChEBI" id="CHEBI:59789"/>
        <dbReference type="ChEBI" id="CHEBI:61929"/>
        <dbReference type="ChEBI" id="CHEBI:61976"/>
    </reaction>
</comment>
<proteinExistence type="predicted"/>
<feature type="compositionally biased region" description="Acidic residues" evidence="13">
    <location>
        <begin position="587"/>
        <end position="600"/>
    </location>
</feature>
<feature type="region of interest" description="Disordered" evidence="13">
    <location>
        <begin position="512"/>
        <end position="539"/>
    </location>
</feature>
<dbReference type="PANTHER" id="PTHR45814">
    <property type="entry name" value="HISTONE-LYSINE N-METHYLTRANSFERASE SETD1"/>
    <property type="match status" value="1"/>
</dbReference>
<feature type="compositionally biased region" description="Basic and acidic residues" evidence="13">
    <location>
        <begin position="338"/>
        <end position="373"/>
    </location>
</feature>
<dbReference type="GO" id="GO:0048188">
    <property type="term" value="C:Set1C/COMPASS complex"/>
    <property type="evidence" value="ECO:0007669"/>
    <property type="project" value="TreeGrafter"/>
</dbReference>
<keyword evidence="8" id="KW-0539">Nucleus</keyword>
<dbReference type="PROSITE" id="PS50868">
    <property type="entry name" value="POST_SET"/>
    <property type="match status" value="1"/>
</dbReference>
<feature type="non-terminal residue" evidence="16">
    <location>
        <position position="1"/>
    </location>
</feature>
<dbReference type="PROSITE" id="PS50280">
    <property type="entry name" value="SET"/>
    <property type="match status" value="1"/>
</dbReference>
<evidence type="ECO:0000313" key="17">
    <source>
        <dbReference type="Proteomes" id="UP001221142"/>
    </source>
</evidence>
<dbReference type="GO" id="GO:0140999">
    <property type="term" value="F:histone H3K4 trimethyltransferase activity"/>
    <property type="evidence" value="ECO:0007669"/>
    <property type="project" value="UniProtKB-EC"/>
</dbReference>
<evidence type="ECO:0000259" key="15">
    <source>
        <dbReference type="PROSITE" id="PS50868"/>
    </source>
</evidence>
<feature type="region of interest" description="Disordered" evidence="13">
    <location>
        <begin position="142"/>
        <end position="278"/>
    </location>
</feature>
<evidence type="ECO:0000256" key="6">
    <source>
        <dbReference type="ARBA" id="ARBA00022691"/>
    </source>
</evidence>
<dbReference type="SMART" id="SM01291">
    <property type="entry name" value="N-SET"/>
    <property type="match status" value="1"/>
</dbReference>
<gene>
    <name evidence="16" type="ORF">FB45DRAFT_748637</name>
</gene>
<evidence type="ECO:0000259" key="14">
    <source>
        <dbReference type="PROSITE" id="PS50280"/>
    </source>
</evidence>
<comment type="caution">
    <text evidence="16">The sequence shown here is derived from an EMBL/GenBank/DDBJ whole genome shotgun (WGS) entry which is preliminary data.</text>
</comment>
<dbReference type="InterPro" id="IPR012677">
    <property type="entry name" value="Nucleotide-bd_a/b_plait_sf"/>
</dbReference>
<dbReference type="Pfam" id="PF11764">
    <property type="entry name" value="N-SET"/>
    <property type="match status" value="1"/>
</dbReference>
<dbReference type="InterPro" id="IPR035979">
    <property type="entry name" value="RBD_domain_sf"/>
</dbReference>
<comment type="catalytic activity">
    <reaction evidence="12">
        <text>N(6),N(6)-dimethyl-L-lysyl(4)-[histone H3] + S-adenosyl-L-methionine = N(6),N(6),N(6)-trimethyl-L-lysyl(4)-[histone H3] + S-adenosyl-L-homocysteine + H(+)</text>
        <dbReference type="Rhea" id="RHEA:60272"/>
        <dbReference type="Rhea" id="RHEA-COMP:15537"/>
        <dbReference type="Rhea" id="RHEA-COMP:15540"/>
        <dbReference type="ChEBI" id="CHEBI:15378"/>
        <dbReference type="ChEBI" id="CHEBI:57856"/>
        <dbReference type="ChEBI" id="CHEBI:59789"/>
        <dbReference type="ChEBI" id="CHEBI:61961"/>
        <dbReference type="ChEBI" id="CHEBI:61976"/>
    </reaction>
</comment>
<organism evidence="16 17">
    <name type="scientific">Roridomyces roridus</name>
    <dbReference type="NCBI Taxonomy" id="1738132"/>
    <lineage>
        <taxon>Eukaryota</taxon>
        <taxon>Fungi</taxon>
        <taxon>Dikarya</taxon>
        <taxon>Basidiomycota</taxon>
        <taxon>Agaricomycotina</taxon>
        <taxon>Agaricomycetes</taxon>
        <taxon>Agaricomycetidae</taxon>
        <taxon>Agaricales</taxon>
        <taxon>Marasmiineae</taxon>
        <taxon>Mycenaceae</taxon>
        <taxon>Roridomyces</taxon>
    </lineage>
</organism>
<keyword evidence="5" id="KW-0808">Transferase</keyword>
<dbReference type="EC" id="2.1.1.354" evidence="2"/>
<keyword evidence="6" id="KW-0949">S-adenosyl-L-methionine</keyword>
<evidence type="ECO:0000256" key="10">
    <source>
        <dbReference type="ARBA" id="ARBA00047571"/>
    </source>
</evidence>
<evidence type="ECO:0000313" key="16">
    <source>
        <dbReference type="EMBL" id="KAJ7628501.1"/>
    </source>
</evidence>
<dbReference type="InterPro" id="IPR001214">
    <property type="entry name" value="SET_dom"/>
</dbReference>
<evidence type="ECO:0000256" key="3">
    <source>
        <dbReference type="ARBA" id="ARBA00015839"/>
    </source>
</evidence>
<feature type="region of interest" description="Disordered" evidence="13">
    <location>
        <begin position="661"/>
        <end position="689"/>
    </location>
</feature>
<evidence type="ECO:0000256" key="1">
    <source>
        <dbReference type="ARBA" id="ARBA00004123"/>
    </source>
</evidence>
<protein>
    <recommendedName>
        <fullName evidence="3">Histone-lysine N-methyltransferase, H3 lysine-4 specific</fullName>
        <ecNumber evidence="2">2.1.1.354</ecNumber>
    </recommendedName>
    <alternativeName>
        <fullName evidence="9">SET domain-containing protein 1</fullName>
    </alternativeName>
</protein>
<evidence type="ECO:0000256" key="5">
    <source>
        <dbReference type="ARBA" id="ARBA00022679"/>
    </source>
</evidence>
<dbReference type="Gene3D" id="3.30.70.330">
    <property type="match status" value="1"/>
</dbReference>
<dbReference type="Proteomes" id="UP001221142">
    <property type="component" value="Unassembled WGS sequence"/>
</dbReference>
<dbReference type="GO" id="GO:0003723">
    <property type="term" value="F:RNA binding"/>
    <property type="evidence" value="ECO:0007669"/>
    <property type="project" value="InterPro"/>
</dbReference>
<name>A0AAD7BS25_9AGAR</name>
<dbReference type="InterPro" id="IPR003616">
    <property type="entry name" value="Post-SET_dom"/>
</dbReference>
<feature type="compositionally biased region" description="Basic and acidic residues" evidence="13">
    <location>
        <begin position="174"/>
        <end position="207"/>
    </location>
</feature>
<evidence type="ECO:0000256" key="9">
    <source>
        <dbReference type="ARBA" id="ARBA00030093"/>
    </source>
</evidence>
<dbReference type="SMART" id="SM00317">
    <property type="entry name" value="SET"/>
    <property type="match status" value="1"/>
</dbReference>
<feature type="region of interest" description="Disordered" evidence="13">
    <location>
        <begin position="773"/>
        <end position="794"/>
    </location>
</feature>
<feature type="region of interest" description="Disordered" evidence="13">
    <location>
        <begin position="293"/>
        <end position="373"/>
    </location>
</feature>
<evidence type="ECO:0000256" key="13">
    <source>
        <dbReference type="SAM" id="MobiDB-lite"/>
    </source>
</evidence>
<feature type="compositionally biased region" description="Low complexity" evidence="13">
    <location>
        <begin position="247"/>
        <end position="265"/>
    </location>
</feature>
<dbReference type="Gene3D" id="2.170.270.10">
    <property type="entry name" value="SET domain"/>
    <property type="match status" value="1"/>
</dbReference>
<evidence type="ECO:0000256" key="11">
    <source>
        <dbReference type="ARBA" id="ARBA00047583"/>
    </source>
</evidence>
<feature type="compositionally biased region" description="Low complexity" evidence="13">
    <location>
        <begin position="312"/>
        <end position="331"/>
    </location>
</feature>